<comment type="caution">
    <text evidence="3">The sequence shown here is derived from an EMBL/GenBank/DDBJ whole genome shotgun (WGS) entry which is preliminary data.</text>
</comment>
<dbReference type="RefSeq" id="WP_279347075.1">
    <property type="nucleotide sequence ID" value="NZ_JBHUOJ010000021.1"/>
</dbReference>
<dbReference type="PROSITE" id="PS00018">
    <property type="entry name" value="EF_HAND_1"/>
    <property type="match status" value="1"/>
</dbReference>
<name>A0ABW5X395_9FLAO</name>
<evidence type="ECO:0000313" key="4">
    <source>
        <dbReference type="Proteomes" id="UP001597438"/>
    </source>
</evidence>
<keyword evidence="4" id="KW-1185">Reference proteome</keyword>
<sequence length="42" mass="5149">MDTNNWENSKSEAKSKLKENFAERDRNKDDYITEDELTRRNR</sequence>
<dbReference type="InterPro" id="IPR011992">
    <property type="entry name" value="EF-hand-dom_pair"/>
</dbReference>
<reference evidence="4" key="1">
    <citation type="journal article" date="2019" name="Int. J. Syst. Evol. Microbiol.">
        <title>The Global Catalogue of Microorganisms (GCM) 10K type strain sequencing project: providing services to taxonomists for standard genome sequencing and annotation.</title>
        <authorList>
            <consortium name="The Broad Institute Genomics Platform"/>
            <consortium name="The Broad Institute Genome Sequencing Center for Infectious Disease"/>
            <person name="Wu L."/>
            <person name="Ma J."/>
        </authorList>
    </citation>
    <scope>NUCLEOTIDE SEQUENCE [LARGE SCALE GENOMIC DNA]</scope>
    <source>
        <strain evidence="4">KCTC 52925</strain>
    </source>
</reference>
<protein>
    <recommendedName>
        <fullName evidence="2">EF-hand domain-containing protein</fullName>
    </recommendedName>
</protein>
<feature type="compositionally biased region" description="Basic and acidic residues" evidence="1">
    <location>
        <begin position="9"/>
        <end position="42"/>
    </location>
</feature>
<accession>A0ABW5X395</accession>
<dbReference type="SUPFAM" id="SSF47473">
    <property type="entry name" value="EF-hand"/>
    <property type="match status" value="1"/>
</dbReference>
<proteinExistence type="predicted"/>
<dbReference type="Proteomes" id="UP001597438">
    <property type="component" value="Unassembled WGS sequence"/>
</dbReference>
<feature type="domain" description="EF-hand" evidence="2">
    <location>
        <begin position="12"/>
        <end position="42"/>
    </location>
</feature>
<dbReference type="EMBL" id="JBHUOJ010000021">
    <property type="protein sequence ID" value="MFD2833541.1"/>
    <property type="molecule type" value="Genomic_DNA"/>
</dbReference>
<evidence type="ECO:0000256" key="1">
    <source>
        <dbReference type="SAM" id="MobiDB-lite"/>
    </source>
</evidence>
<evidence type="ECO:0000259" key="2">
    <source>
        <dbReference type="PROSITE" id="PS50222"/>
    </source>
</evidence>
<gene>
    <name evidence="3" type="ORF">ACFSYS_09600</name>
</gene>
<dbReference type="PROSITE" id="PS50222">
    <property type="entry name" value="EF_HAND_2"/>
    <property type="match status" value="1"/>
</dbReference>
<dbReference type="InterPro" id="IPR018247">
    <property type="entry name" value="EF_Hand_1_Ca_BS"/>
</dbReference>
<feature type="region of interest" description="Disordered" evidence="1">
    <location>
        <begin position="1"/>
        <end position="42"/>
    </location>
</feature>
<dbReference type="InterPro" id="IPR002048">
    <property type="entry name" value="EF_hand_dom"/>
</dbReference>
<evidence type="ECO:0000313" key="3">
    <source>
        <dbReference type="EMBL" id="MFD2833541.1"/>
    </source>
</evidence>
<organism evidence="3 4">
    <name type="scientific">Christiangramia antarctica</name>
    <dbReference type="NCBI Taxonomy" id="2058158"/>
    <lineage>
        <taxon>Bacteria</taxon>
        <taxon>Pseudomonadati</taxon>
        <taxon>Bacteroidota</taxon>
        <taxon>Flavobacteriia</taxon>
        <taxon>Flavobacteriales</taxon>
        <taxon>Flavobacteriaceae</taxon>
        <taxon>Christiangramia</taxon>
    </lineage>
</organism>